<organism evidence="1 2">
    <name type="scientific">Sphingomonas parapaucimobilis NBRC 15100</name>
    <dbReference type="NCBI Taxonomy" id="1219049"/>
    <lineage>
        <taxon>Bacteria</taxon>
        <taxon>Pseudomonadati</taxon>
        <taxon>Pseudomonadota</taxon>
        <taxon>Alphaproteobacteria</taxon>
        <taxon>Sphingomonadales</taxon>
        <taxon>Sphingomonadaceae</taxon>
        <taxon>Sphingomonas</taxon>
    </lineage>
</organism>
<dbReference type="Proteomes" id="UP000032305">
    <property type="component" value="Unassembled WGS sequence"/>
</dbReference>
<dbReference type="eggNOG" id="COG3118">
    <property type="taxonomic scope" value="Bacteria"/>
</dbReference>
<dbReference type="Pfam" id="PF21810">
    <property type="entry name" value="DUF6880"/>
    <property type="match status" value="1"/>
</dbReference>
<accession>A0A0A1W9P6</accession>
<evidence type="ECO:0000313" key="1">
    <source>
        <dbReference type="EMBL" id="GAM02093.1"/>
    </source>
</evidence>
<dbReference type="AlphaFoldDB" id="A0A0A1W9P6"/>
<protein>
    <submittedName>
        <fullName evidence="1">Uncharacterized protein</fullName>
    </submittedName>
</protein>
<keyword evidence="2" id="KW-1185">Reference proteome</keyword>
<comment type="caution">
    <text evidence="1">The sequence shown here is derived from an EMBL/GenBank/DDBJ whole genome shotgun (WGS) entry which is preliminary data.</text>
</comment>
<sequence length="477" mass="52991">MVSTKTLNATNLSSLGAVRLAELLLELAQGDAVMKRRLRLELASQAGGSDVAAQIRKRLATIARSKSFLDWNKVGPMAQDLEMQRSAIMTHVAPTHPGEALELLWRLLDMAPSIYGRCDDSNGAIGSVFEQALEDIGDVAKRARLDPARLADRIHDALCANDHDQFDDLIPLMATALGTDGLTMLKAKFEQLAASPPIPSEKDSRKIIAISSHGPIFGDEYAARRRARLVQSALSDIADALNDVDGYAALHSEAERANPAIAASIAKRLLTSGRPQDALAALGLAESRMRQGDYWPDWHRVRIDALEASGMVDDAQRERWQLFETNLDRGYLKAFIKRLPDFDDVEAEMKALAYARRFPDFHQALSFFLEWPAIDEAGRMVLDRHAELNGDHYWLLAPAAEAMEQRHPLAATLLLRAMIDFSLKKARSKRYPHAARHLQTCAHLARRIEEYGGHADHQAYVTGLKDRHGRKSGFWSA</sequence>
<dbReference type="RefSeq" id="WP_042489804.1">
    <property type="nucleotide sequence ID" value="NZ_BBPI01000073.1"/>
</dbReference>
<name>A0A0A1W9P6_9SPHN</name>
<proteinExistence type="predicted"/>
<dbReference type="EMBL" id="BBPI01000073">
    <property type="protein sequence ID" value="GAM02093.1"/>
    <property type="molecule type" value="Genomic_DNA"/>
</dbReference>
<dbReference type="OrthoDB" id="7183688at2"/>
<gene>
    <name evidence="1" type="ORF">SP5_073_00210</name>
</gene>
<reference evidence="1 2" key="1">
    <citation type="submission" date="2014-11" db="EMBL/GenBank/DDBJ databases">
        <title>Whole genome shotgun sequence of Sphingomonas parapaucimobilis NBRC 15100.</title>
        <authorList>
            <person name="Katano-Makiyama Y."/>
            <person name="Hosoyama A."/>
            <person name="Hashimoto M."/>
            <person name="Hosoyama Y."/>
            <person name="Noguchi M."/>
            <person name="Numata M."/>
            <person name="Tsuchikane K."/>
            <person name="Hirakata S."/>
            <person name="Uohara A."/>
            <person name="Shimodaira J."/>
            <person name="Ohji S."/>
            <person name="Ichikawa N."/>
            <person name="Kimura A."/>
            <person name="Yamazoe A."/>
            <person name="Fujita N."/>
        </authorList>
    </citation>
    <scope>NUCLEOTIDE SEQUENCE [LARGE SCALE GENOMIC DNA]</scope>
    <source>
        <strain evidence="1 2">NBRC 15100</strain>
    </source>
</reference>
<dbReference type="InterPro" id="IPR049245">
    <property type="entry name" value="DUF6880"/>
</dbReference>
<evidence type="ECO:0000313" key="2">
    <source>
        <dbReference type="Proteomes" id="UP000032305"/>
    </source>
</evidence>